<dbReference type="OrthoDB" id="47007at2759"/>
<sequence>MFGIITGGTRGLGFDAAKELASNGYSHLILTYNANTERAEQAKKTLEDKHGVQVFVVKGDLVKPEAVDAIFDCVEKNFGNKLNALVHNAGAAIGVSSVAETEAAKKAAASYKETIASGKFDDFATYDYFQEIYPKCFIRMVRYYAQALAPRGITVNAIIPGYILSDAWHHMTASKGGIESEAVQGMIQGSPMKRFGEGREFGHVTAFLCSPKASFITGVSLPVDGGLHLQ</sequence>
<evidence type="ECO:0000313" key="4">
    <source>
        <dbReference type="Proteomes" id="UP000275408"/>
    </source>
</evidence>
<dbReference type="PANTHER" id="PTHR43008">
    <property type="entry name" value="BENZIL REDUCTASE"/>
    <property type="match status" value="1"/>
</dbReference>
<protein>
    <recommendedName>
        <fullName evidence="5">Ketoreductase (KR) domain-containing protein</fullName>
    </recommendedName>
</protein>
<gene>
    <name evidence="3" type="ORF">pdam_00014793</name>
</gene>
<dbReference type="Proteomes" id="UP000275408">
    <property type="component" value="Unassembled WGS sequence"/>
</dbReference>
<dbReference type="SUPFAM" id="SSF51735">
    <property type="entry name" value="NAD(P)-binding Rossmann-fold domains"/>
    <property type="match status" value="1"/>
</dbReference>
<dbReference type="Gene3D" id="3.40.50.720">
    <property type="entry name" value="NAD(P)-binding Rossmann-like Domain"/>
    <property type="match status" value="2"/>
</dbReference>
<dbReference type="InterPro" id="IPR002347">
    <property type="entry name" value="SDR_fam"/>
</dbReference>
<dbReference type="Pfam" id="PF00106">
    <property type="entry name" value="adh_short"/>
    <property type="match status" value="1"/>
</dbReference>
<dbReference type="GO" id="GO:0016616">
    <property type="term" value="F:oxidoreductase activity, acting on the CH-OH group of donors, NAD or NADP as acceptor"/>
    <property type="evidence" value="ECO:0007669"/>
    <property type="project" value="UniProtKB-ARBA"/>
</dbReference>
<accession>A0A3M6U6N8</accession>
<evidence type="ECO:0000256" key="2">
    <source>
        <dbReference type="ARBA" id="ARBA00023002"/>
    </source>
</evidence>
<proteinExistence type="inferred from homology"/>
<dbReference type="PANTHER" id="PTHR43008:SF4">
    <property type="entry name" value="CHAIN DEHYDROGENASE, PUTATIVE (AFU_ORTHOLOGUE AFUA_4G08710)-RELATED"/>
    <property type="match status" value="1"/>
</dbReference>
<dbReference type="STRING" id="46731.A0A3M6U6N8"/>
<evidence type="ECO:0008006" key="5">
    <source>
        <dbReference type="Google" id="ProtNLM"/>
    </source>
</evidence>
<keyword evidence="4" id="KW-1185">Reference proteome</keyword>
<evidence type="ECO:0000313" key="3">
    <source>
        <dbReference type="EMBL" id="RMX49352.1"/>
    </source>
</evidence>
<dbReference type="AlphaFoldDB" id="A0A3M6U6N8"/>
<comment type="caution">
    <text evidence="3">The sequence shown here is derived from an EMBL/GenBank/DDBJ whole genome shotgun (WGS) entry which is preliminary data.</text>
</comment>
<dbReference type="InterPro" id="IPR036291">
    <property type="entry name" value="NAD(P)-bd_dom_sf"/>
</dbReference>
<dbReference type="PRINTS" id="PR00081">
    <property type="entry name" value="GDHRDH"/>
</dbReference>
<dbReference type="GO" id="GO:0050664">
    <property type="term" value="F:oxidoreductase activity, acting on NAD(P)H, oxygen as acceptor"/>
    <property type="evidence" value="ECO:0007669"/>
    <property type="project" value="TreeGrafter"/>
</dbReference>
<comment type="similarity">
    <text evidence="1">Belongs to the short-chain dehydrogenases/reductases (SDR) family.</text>
</comment>
<evidence type="ECO:0000256" key="1">
    <source>
        <dbReference type="ARBA" id="ARBA00006484"/>
    </source>
</evidence>
<keyword evidence="2" id="KW-0560">Oxidoreductase</keyword>
<dbReference type="Pfam" id="PF13561">
    <property type="entry name" value="adh_short_C2"/>
    <property type="match status" value="1"/>
</dbReference>
<name>A0A3M6U6N8_POCDA</name>
<organism evidence="3 4">
    <name type="scientific">Pocillopora damicornis</name>
    <name type="common">Cauliflower coral</name>
    <name type="synonym">Millepora damicornis</name>
    <dbReference type="NCBI Taxonomy" id="46731"/>
    <lineage>
        <taxon>Eukaryota</taxon>
        <taxon>Metazoa</taxon>
        <taxon>Cnidaria</taxon>
        <taxon>Anthozoa</taxon>
        <taxon>Hexacorallia</taxon>
        <taxon>Scleractinia</taxon>
        <taxon>Astrocoeniina</taxon>
        <taxon>Pocilloporidae</taxon>
        <taxon>Pocillopora</taxon>
    </lineage>
</organism>
<dbReference type="EMBL" id="RCHS01002147">
    <property type="protein sequence ID" value="RMX49352.1"/>
    <property type="molecule type" value="Genomic_DNA"/>
</dbReference>
<reference evidence="3 4" key="1">
    <citation type="journal article" date="2018" name="Sci. Rep.">
        <title>Comparative analysis of the Pocillopora damicornis genome highlights role of immune system in coral evolution.</title>
        <authorList>
            <person name="Cunning R."/>
            <person name="Bay R.A."/>
            <person name="Gillette P."/>
            <person name="Baker A.C."/>
            <person name="Traylor-Knowles N."/>
        </authorList>
    </citation>
    <scope>NUCLEOTIDE SEQUENCE [LARGE SCALE GENOMIC DNA]</scope>
    <source>
        <strain evidence="3">RSMAS</strain>
        <tissue evidence="3">Whole animal</tissue>
    </source>
</reference>